<feature type="domain" description="Phage tail collar" evidence="1">
    <location>
        <begin position="7"/>
        <end position="61"/>
    </location>
</feature>
<name>A0A5B2VKT5_9BACT</name>
<dbReference type="InterPro" id="IPR037053">
    <property type="entry name" value="Phage_tail_collar_dom_sf"/>
</dbReference>
<dbReference type="EMBL" id="VUOC01000004">
    <property type="protein sequence ID" value="KAA2238902.1"/>
    <property type="molecule type" value="Genomic_DNA"/>
</dbReference>
<dbReference type="Pfam" id="PF07484">
    <property type="entry name" value="Collar"/>
    <property type="match status" value="1"/>
</dbReference>
<accession>A0A5B2VKT5</accession>
<evidence type="ECO:0000313" key="2">
    <source>
        <dbReference type="EMBL" id="KAA2238902.1"/>
    </source>
</evidence>
<dbReference type="AlphaFoldDB" id="A0A5B2VKT5"/>
<dbReference type="InterPro" id="IPR011083">
    <property type="entry name" value="Phage_tail_collar_dom"/>
</dbReference>
<organism evidence="2 3">
    <name type="scientific">Chitinophaga agrisoli</name>
    <dbReference type="NCBI Taxonomy" id="2607653"/>
    <lineage>
        <taxon>Bacteria</taxon>
        <taxon>Pseudomonadati</taxon>
        <taxon>Bacteroidota</taxon>
        <taxon>Chitinophagia</taxon>
        <taxon>Chitinophagales</taxon>
        <taxon>Chitinophagaceae</taxon>
        <taxon>Chitinophaga</taxon>
    </lineage>
</organism>
<dbReference type="SUPFAM" id="SSF88874">
    <property type="entry name" value="Receptor-binding domain of short tail fibre protein gp12"/>
    <property type="match status" value="1"/>
</dbReference>
<reference evidence="2 3" key="1">
    <citation type="submission" date="2019-09" db="EMBL/GenBank/DDBJ databases">
        <title>Chitinophaga ginsengihumi sp. nov., isolated from soil of ginseng rhizosphere.</title>
        <authorList>
            <person name="Lee J."/>
        </authorList>
    </citation>
    <scope>NUCLEOTIDE SEQUENCE [LARGE SCALE GENOMIC DNA]</scope>
    <source>
        <strain evidence="2 3">BN140078</strain>
    </source>
</reference>
<evidence type="ECO:0000259" key="1">
    <source>
        <dbReference type="Pfam" id="PF07484"/>
    </source>
</evidence>
<reference evidence="2 3" key="2">
    <citation type="submission" date="2019-09" db="EMBL/GenBank/DDBJ databases">
        <authorList>
            <person name="Jin C."/>
        </authorList>
    </citation>
    <scope>NUCLEOTIDE SEQUENCE [LARGE SCALE GENOMIC DNA]</scope>
    <source>
        <strain evidence="2 3">BN140078</strain>
    </source>
</reference>
<comment type="caution">
    <text evidence="2">The sequence shown here is derived from an EMBL/GenBank/DDBJ whole genome shotgun (WGS) entry which is preliminary data.</text>
</comment>
<dbReference type="Proteomes" id="UP000324611">
    <property type="component" value="Unassembled WGS sequence"/>
</dbReference>
<proteinExistence type="predicted"/>
<dbReference type="RefSeq" id="WP_149840081.1">
    <property type="nucleotide sequence ID" value="NZ_VUOC01000004.1"/>
</dbReference>
<gene>
    <name evidence="2" type="ORF">F0L74_22060</name>
</gene>
<dbReference type="Gene3D" id="3.90.1340.10">
    <property type="entry name" value="Phage tail collar domain"/>
    <property type="match status" value="1"/>
</dbReference>
<evidence type="ECO:0000313" key="3">
    <source>
        <dbReference type="Proteomes" id="UP000324611"/>
    </source>
</evidence>
<protein>
    <submittedName>
        <fullName evidence="2">Phage tail protein</fullName>
    </submittedName>
</protein>
<keyword evidence="3" id="KW-1185">Reference proteome</keyword>
<sequence length="196" mass="19941">MEPYLAMIMAFGGNFQIRGWLFCNGQILSIAQNTALFSILGTTYGGNGQTTFALPDLRGRAAVGWGQAPGLGNYSLGEVTGTTSTTLTIGNMPAHNHVADLSQATSIPSASTAPGTTSTPANNMVPAKLPNQGTGPGALPITGYAAQDNTTTLAPGKVGGTIQIGISGGTQPFSIQNPILAISYLIATAGIFPSRN</sequence>